<accession>A0AAV5VCR7</accession>
<dbReference type="AlphaFoldDB" id="A0AAV5VCR7"/>
<comment type="caution">
    <text evidence="1">The sequence shown here is derived from an EMBL/GenBank/DDBJ whole genome shotgun (WGS) entry which is preliminary data.</text>
</comment>
<organism evidence="1 2">
    <name type="scientific">Pristionchus fissidentatus</name>
    <dbReference type="NCBI Taxonomy" id="1538716"/>
    <lineage>
        <taxon>Eukaryota</taxon>
        <taxon>Metazoa</taxon>
        <taxon>Ecdysozoa</taxon>
        <taxon>Nematoda</taxon>
        <taxon>Chromadorea</taxon>
        <taxon>Rhabditida</taxon>
        <taxon>Rhabditina</taxon>
        <taxon>Diplogasteromorpha</taxon>
        <taxon>Diplogasteroidea</taxon>
        <taxon>Neodiplogasteridae</taxon>
        <taxon>Pristionchus</taxon>
    </lineage>
</organism>
<name>A0AAV5VCR7_9BILA</name>
<dbReference type="Proteomes" id="UP001432322">
    <property type="component" value="Unassembled WGS sequence"/>
</dbReference>
<proteinExistence type="predicted"/>
<evidence type="ECO:0000313" key="2">
    <source>
        <dbReference type="Proteomes" id="UP001432322"/>
    </source>
</evidence>
<reference evidence="1" key="1">
    <citation type="submission" date="2023-10" db="EMBL/GenBank/DDBJ databases">
        <title>Genome assembly of Pristionchus species.</title>
        <authorList>
            <person name="Yoshida K."/>
            <person name="Sommer R.J."/>
        </authorList>
    </citation>
    <scope>NUCLEOTIDE SEQUENCE</scope>
    <source>
        <strain evidence="1">RS5133</strain>
    </source>
</reference>
<dbReference type="EMBL" id="BTSY01000003">
    <property type="protein sequence ID" value="GMT17491.1"/>
    <property type="molecule type" value="Genomic_DNA"/>
</dbReference>
<gene>
    <name evidence="1" type="ORF">PFISCL1PPCAC_8788</name>
</gene>
<evidence type="ECO:0008006" key="3">
    <source>
        <dbReference type="Google" id="ProtNLM"/>
    </source>
</evidence>
<sequence length="99" mass="11371">SLTIDNFDFINLVNTRLDAEDPTGCWSFCLTGTFTTHGIFLNSLTNATWAIHQEAAGGTVYKILRTNNCNSAKFEYYLSRLPTPLIVIYFYNHRDWINQ</sequence>
<keyword evidence="2" id="KW-1185">Reference proteome</keyword>
<evidence type="ECO:0000313" key="1">
    <source>
        <dbReference type="EMBL" id="GMT17491.1"/>
    </source>
</evidence>
<feature type="non-terminal residue" evidence="1">
    <location>
        <position position="1"/>
    </location>
</feature>
<protein>
    <recommendedName>
        <fullName evidence="3">Peptidase</fullName>
    </recommendedName>
</protein>